<keyword evidence="2" id="KW-1185">Reference proteome</keyword>
<sequence length="119" mass="13773">MRVVVVGVCASGKTTLVQNLTRMGIEAYNAAQEHSQIKQLWKKKQPDILVMLDATLATIRTRRKIPWGEERLIAQRERLADAREHADLFIETDRLTKEEVAQVILDYIRRKNDGSHNHR</sequence>
<dbReference type="EMBL" id="FODY01000001">
    <property type="protein sequence ID" value="SEO34178.1"/>
    <property type="molecule type" value="Genomic_DNA"/>
</dbReference>
<evidence type="ECO:0008006" key="3">
    <source>
        <dbReference type="Google" id="ProtNLM"/>
    </source>
</evidence>
<evidence type="ECO:0000313" key="1">
    <source>
        <dbReference type="EMBL" id="SEO34178.1"/>
    </source>
</evidence>
<dbReference type="AlphaFoldDB" id="A0A1H8NXX4"/>
<dbReference type="STRING" id="112903.SAMN04490178_101262"/>
<dbReference type="Gene3D" id="3.40.50.300">
    <property type="entry name" value="P-loop containing nucleotide triphosphate hydrolases"/>
    <property type="match status" value="1"/>
</dbReference>
<dbReference type="SUPFAM" id="SSF52540">
    <property type="entry name" value="P-loop containing nucleoside triphosphate hydrolases"/>
    <property type="match status" value="1"/>
</dbReference>
<proteinExistence type="predicted"/>
<dbReference type="RefSeq" id="WP_091743574.1">
    <property type="nucleotide sequence ID" value="NZ_FODY01000001.1"/>
</dbReference>
<protein>
    <recommendedName>
        <fullName evidence="3">AAA domain-containing protein</fullName>
    </recommendedName>
</protein>
<gene>
    <name evidence="1" type="ORF">SAMN04490178_101262</name>
</gene>
<dbReference type="OrthoDB" id="161534at2"/>
<evidence type="ECO:0000313" key="2">
    <source>
        <dbReference type="Proteomes" id="UP000198847"/>
    </source>
</evidence>
<accession>A0A1H8NXX4</accession>
<dbReference type="InterPro" id="IPR027417">
    <property type="entry name" value="P-loop_NTPase"/>
</dbReference>
<organism evidence="1 2">
    <name type="scientific">Propionispora vibrioides</name>
    <dbReference type="NCBI Taxonomy" id="112903"/>
    <lineage>
        <taxon>Bacteria</taxon>
        <taxon>Bacillati</taxon>
        <taxon>Bacillota</taxon>
        <taxon>Negativicutes</taxon>
        <taxon>Selenomonadales</taxon>
        <taxon>Sporomusaceae</taxon>
        <taxon>Propionispora</taxon>
    </lineage>
</organism>
<name>A0A1H8NXX4_9FIRM</name>
<reference evidence="1 2" key="1">
    <citation type="submission" date="2016-10" db="EMBL/GenBank/DDBJ databases">
        <authorList>
            <person name="de Groot N.N."/>
        </authorList>
    </citation>
    <scope>NUCLEOTIDE SEQUENCE [LARGE SCALE GENOMIC DNA]</scope>
    <source>
        <strain evidence="1 2">DSM 13305</strain>
    </source>
</reference>
<dbReference type="Proteomes" id="UP000198847">
    <property type="component" value="Unassembled WGS sequence"/>
</dbReference>